<comment type="caution">
    <text evidence="2">The sequence shown here is derived from an EMBL/GenBank/DDBJ whole genome shotgun (WGS) entry which is preliminary data.</text>
</comment>
<feature type="compositionally biased region" description="Basic and acidic residues" evidence="1">
    <location>
        <begin position="267"/>
        <end position="280"/>
    </location>
</feature>
<dbReference type="Proteomes" id="UP001143981">
    <property type="component" value="Unassembled WGS sequence"/>
</dbReference>
<feature type="region of interest" description="Disordered" evidence="1">
    <location>
        <begin position="121"/>
        <end position="145"/>
    </location>
</feature>
<evidence type="ECO:0000313" key="2">
    <source>
        <dbReference type="EMBL" id="KAJ1735742.1"/>
    </source>
</evidence>
<dbReference type="AlphaFoldDB" id="A0A9W7YIR6"/>
<dbReference type="OrthoDB" id="5550032at2759"/>
<gene>
    <name evidence="2" type="ORF">LPJ61_000394</name>
</gene>
<feature type="region of interest" description="Disordered" evidence="1">
    <location>
        <begin position="174"/>
        <end position="290"/>
    </location>
</feature>
<name>A0A9W7YIR6_9FUNG</name>
<proteinExistence type="predicted"/>
<sequence>MLPNPLKEIAVKAQNVQLPEHEQQALQRARTRETQWRLLGAASGAGLGLFMTRRSSSMLKRGLMVVFTTAFLQSIGRQYAVVTAMRELTDQQKYPQITMMIKEILRSHGVDPRVADRVAANKIPRLPDLGPVPPAAPDSRGARQTDYDASAIGTRDAVYPEPQQFEFGNPALEQEIQQQQQQQPSTYGISSSSSSSPHSTWDYTRRGAPAQESAWDRLRRQSALESGTGANGGTHGQHASPWDNLSQYGGFGDTGPSASNDDGFPGPREEPREPSSDKTRRGPGGPALAA</sequence>
<protein>
    <submittedName>
        <fullName evidence="2">Uncharacterized protein</fullName>
    </submittedName>
</protein>
<accession>A0A9W7YIR6</accession>
<reference evidence="2" key="1">
    <citation type="submission" date="2022-07" db="EMBL/GenBank/DDBJ databases">
        <title>Phylogenomic reconstructions and comparative analyses of Kickxellomycotina fungi.</title>
        <authorList>
            <person name="Reynolds N.K."/>
            <person name="Stajich J.E."/>
            <person name="Barry K."/>
            <person name="Grigoriev I.V."/>
            <person name="Crous P."/>
            <person name="Smith M.E."/>
        </authorList>
    </citation>
    <scope>NUCLEOTIDE SEQUENCE</scope>
    <source>
        <strain evidence="2">BCRC 34381</strain>
    </source>
</reference>
<dbReference type="EMBL" id="JANBOI010000013">
    <property type="protein sequence ID" value="KAJ1735742.1"/>
    <property type="molecule type" value="Genomic_DNA"/>
</dbReference>
<evidence type="ECO:0000313" key="3">
    <source>
        <dbReference type="Proteomes" id="UP001143981"/>
    </source>
</evidence>
<organism evidence="2 3">
    <name type="scientific">Coemansia biformis</name>
    <dbReference type="NCBI Taxonomy" id="1286918"/>
    <lineage>
        <taxon>Eukaryota</taxon>
        <taxon>Fungi</taxon>
        <taxon>Fungi incertae sedis</taxon>
        <taxon>Zoopagomycota</taxon>
        <taxon>Kickxellomycotina</taxon>
        <taxon>Kickxellomycetes</taxon>
        <taxon>Kickxellales</taxon>
        <taxon>Kickxellaceae</taxon>
        <taxon>Coemansia</taxon>
    </lineage>
</organism>
<evidence type="ECO:0000256" key="1">
    <source>
        <dbReference type="SAM" id="MobiDB-lite"/>
    </source>
</evidence>
<keyword evidence="3" id="KW-1185">Reference proteome</keyword>